<gene>
    <name evidence="3" type="ORF">DIE28_12650</name>
</gene>
<dbReference type="InterPro" id="IPR057326">
    <property type="entry name" value="KR_dom"/>
</dbReference>
<accession>A0A3D8PBG8</accession>
<dbReference type="InterPro" id="IPR036291">
    <property type="entry name" value="NAD(P)-bd_dom_sf"/>
</dbReference>
<feature type="domain" description="Ketoreductase" evidence="2">
    <location>
        <begin position="13"/>
        <end position="192"/>
    </location>
</feature>
<dbReference type="PRINTS" id="PR00080">
    <property type="entry name" value="SDRFAMILY"/>
</dbReference>
<keyword evidence="3" id="KW-0560">Oxidoreductase</keyword>
<dbReference type="InterPro" id="IPR002347">
    <property type="entry name" value="SDR_fam"/>
</dbReference>
<evidence type="ECO:0000313" key="3">
    <source>
        <dbReference type="EMBL" id="RDW12621.1"/>
    </source>
</evidence>
<keyword evidence="4" id="KW-1185">Reference proteome</keyword>
<dbReference type="PANTHER" id="PTHR42879:SF2">
    <property type="entry name" value="3-OXOACYL-[ACYL-CARRIER-PROTEIN] REDUCTASE FABG"/>
    <property type="match status" value="1"/>
</dbReference>
<reference evidence="3 4" key="1">
    <citation type="submission" date="2018-05" db="EMBL/GenBank/DDBJ databases">
        <title>Whole genome sequencing of Paracoccus thiocyanatus SST.</title>
        <authorList>
            <person name="Ghosh W."/>
            <person name="Rameez M.J."/>
            <person name="Roy C."/>
        </authorList>
    </citation>
    <scope>NUCLEOTIDE SEQUENCE [LARGE SCALE GENOMIC DNA]</scope>
    <source>
        <strain evidence="3 4">SST</strain>
    </source>
</reference>
<dbReference type="InterPro" id="IPR050259">
    <property type="entry name" value="SDR"/>
</dbReference>
<dbReference type="PANTHER" id="PTHR42879">
    <property type="entry name" value="3-OXOACYL-(ACYL-CARRIER-PROTEIN) REDUCTASE"/>
    <property type="match status" value="1"/>
</dbReference>
<dbReference type="GO" id="GO:0032787">
    <property type="term" value="P:monocarboxylic acid metabolic process"/>
    <property type="evidence" value="ECO:0007669"/>
    <property type="project" value="UniProtKB-ARBA"/>
</dbReference>
<dbReference type="Proteomes" id="UP000256679">
    <property type="component" value="Unassembled WGS sequence"/>
</dbReference>
<dbReference type="SUPFAM" id="SSF51735">
    <property type="entry name" value="NAD(P)-binding Rossmann-fold domains"/>
    <property type="match status" value="1"/>
</dbReference>
<dbReference type="InterPro" id="IPR020904">
    <property type="entry name" value="Sc_DH/Rdtase_CS"/>
</dbReference>
<dbReference type="EMBL" id="QFCQ01000076">
    <property type="protein sequence ID" value="RDW12621.1"/>
    <property type="molecule type" value="Genomic_DNA"/>
</dbReference>
<dbReference type="Gene3D" id="3.40.50.720">
    <property type="entry name" value="NAD(P)-binding Rossmann-like Domain"/>
    <property type="match status" value="1"/>
</dbReference>
<sequence>MTASLEQFSLEGRTALVTGAGRGIGLAFAQALAKAGAHVVVNDLRPDMAEEACHAIENAGGKASPAVFSVTDFAGLDAAVDGIVARTGRLDILMNNAGILIRAPIEDHEMPDFARVIDINLNAVYAMARACARPMKAQGRGRIINTGSVMSISSRPGVISYVAAKHGVLGLTRGLAAELGPYNITVNSIGPGYILTEMNRHVLGTPFEKTVTDRTPMTRWAEPEELGGTAVFLASDAASFVTGQLLMVDGGMTSNSLLVETQNLGASS</sequence>
<dbReference type="Pfam" id="PF13561">
    <property type="entry name" value="adh_short_C2"/>
    <property type="match status" value="1"/>
</dbReference>
<dbReference type="AlphaFoldDB" id="A0A3D8PBG8"/>
<evidence type="ECO:0000259" key="2">
    <source>
        <dbReference type="SMART" id="SM00822"/>
    </source>
</evidence>
<evidence type="ECO:0000256" key="1">
    <source>
        <dbReference type="ARBA" id="ARBA00006484"/>
    </source>
</evidence>
<dbReference type="EC" id="1.1.1.69" evidence="3"/>
<organism evidence="3 4">
    <name type="scientific">Paracoccus thiocyanatus</name>
    <dbReference type="NCBI Taxonomy" id="34006"/>
    <lineage>
        <taxon>Bacteria</taxon>
        <taxon>Pseudomonadati</taxon>
        <taxon>Pseudomonadota</taxon>
        <taxon>Alphaproteobacteria</taxon>
        <taxon>Rhodobacterales</taxon>
        <taxon>Paracoccaceae</taxon>
        <taxon>Paracoccus</taxon>
    </lineage>
</organism>
<proteinExistence type="inferred from homology"/>
<evidence type="ECO:0000313" key="4">
    <source>
        <dbReference type="Proteomes" id="UP000256679"/>
    </source>
</evidence>
<dbReference type="PRINTS" id="PR00081">
    <property type="entry name" value="GDHRDH"/>
</dbReference>
<dbReference type="PROSITE" id="PS00061">
    <property type="entry name" value="ADH_SHORT"/>
    <property type="match status" value="1"/>
</dbReference>
<dbReference type="SMART" id="SM00822">
    <property type="entry name" value="PKS_KR"/>
    <property type="match status" value="1"/>
</dbReference>
<comment type="similarity">
    <text evidence="1">Belongs to the short-chain dehydrogenases/reductases (SDR) family.</text>
</comment>
<protein>
    <submittedName>
        <fullName evidence="3">Gluconate 5-dehydrogenase</fullName>
        <ecNumber evidence="3">1.1.1.69</ecNumber>
    </submittedName>
</protein>
<dbReference type="GO" id="GO:0008874">
    <property type="term" value="F:gluconate 5-dehydrogenase activity"/>
    <property type="evidence" value="ECO:0007669"/>
    <property type="project" value="UniProtKB-EC"/>
</dbReference>
<dbReference type="FunFam" id="3.40.50.720:FF:000084">
    <property type="entry name" value="Short-chain dehydrogenase reductase"/>
    <property type="match status" value="1"/>
</dbReference>
<dbReference type="NCBIfam" id="NF005559">
    <property type="entry name" value="PRK07231.1"/>
    <property type="match status" value="1"/>
</dbReference>
<dbReference type="RefSeq" id="WP_115756358.1">
    <property type="nucleotide sequence ID" value="NZ_QFCQ01000076.1"/>
</dbReference>
<name>A0A3D8PBG8_9RHOB</name>
<comment type="caution">
    <text evidence="3">The sequence shown here is derived from an EMBL/GenBank/DDBJ whole genome shotgun (WGS) entry which is preliminary data.</text>
</comment>